<proteinExistence type="inferred from homology"/>
<keyword evidence="2 3" id="KW-0378">Hydrolase</keyword>
<dbReference type="AlphaFoldDB" id="A0A098S5I5"/>
<comment type="cofactor">
    <cofactor evidence="1">
        <name>Mg(2+)</name>
        <dbReference type="ChEBI" id="CHEBI:18420"/>
    </cofactor>
</comment>
<dbReference type="OrthoDB" id="9816289at2"/>
<dbReference type="InterPro" id="IPR015797">
    <property type="entry name" value="NUDIX_hydrolase-like_dom_sf"/>
</dbReference>
<dbReference type="CDD" id="cd03673">
    <property type="entry name" value="NUDIX_Ap6A_hydrolase"/>
    <property type="match status" value="1"/>
</dbReference>
<keyword evidence="6" id="KW-1185">Reference proteome</keyword>
<dbReference type="Proteomes" id="UP000029736">
    <property type="component" value="Unassembled WGS sequence"/>
</dbReference>
<evidence type="ECO:0000313" key="5">
    <source>
        <dbReference type="EMBL" id="KGE87078.1"/>
    </source>
</evidence>
<accession>A0A098S5I5</accession>
<dbReference type="PANTHER" id="PTHR43046">
    <property type="entry name" value="GDP-MANNOSE MANNOSYL HYDROLASE"/>
    <property type="match status" value="1"/>
</dbReference>
<dbReference type="GO" id="GO:0016787">
    <property type="term" value="F:hydrolase activity"/>
    <property type="evidence" value="ECO:0007669"/>
    <property type="project" value="UniProtKB-KW"/>
</dbReference>
<reference evidence="5 6" key="1">
    <citation type="journal article" date="2014" name="Int. J. Syst. Evol. Microbiol.">
        <title>Phaeodactylibacter xiamenensis gen. nov., sp. nov., a member of the family Saprospiraceae isolated from the marine alga Phaeodactylum tricornutum.</title>
        <authorList>
            <person name="Chen Z.Jr."/>
            <person name="Lei X."/>
            <person name="Lai Q."/>
            <person name="Li Y."/>
            <person name="Zhang B."/>
            <person name="Zhang J."/>
            <person name="Zhang H."/>
            <person name="Yang L."/>
            <person name="Zheng W."/>
            <person name="Tian Y."/>
            <person name="Yu Z."/>
            <person name="Xu H.Jr."/>
            <person name="Zheng T."/>
        </authorList>
    </citation>
    <scope>NUCLEOTIDE SEQUENCE [LARGE SCALE GENOMIC DNA]</scope>
    <source>
        <strain evidence="5 6">KD52</strain>
    </source>
</reference>
<name>A0A098S5I5_9BACT</name>
<dbReference type="PANTHER" id="PTHR43046:SF14">
    <property type="entry name" value="MUTT_NUDIX FAMILY PROTEIN"/>
    <property type="match status" value="1"/>
</dbReference>
<evidence type="ECO:0000259" key="4">
    <source>
        <dbReference type="PROSITE" id="PS51462"/>
    </source>
</evidence>
<dbReference type="PROSITE" id="PS51462">
    <property type="entry name" value="NUDIX"/>
    <property type="match status" value="1"/>
</dbReference>
<feature type="domain" description="Nudix hydrolase" evidence="4">
    <location>
        <begin position="76"/>
        <end position="206"/>
    </location>
</feature>
<dbReference type="InterPro" id="IPR020476">
    <property type="entry name" value="Nudix_hydrolase"/>
</dbReference>
<dbReference type="RefSeq" id="WP_044223784.1">
    <property type="nucleotide sequence ID" value="NZ_JBKAGJ010000008.1"/>
</dbReference>
<dbReference type="Pfam" id="PF00293">
    <property type="entry name" value="NUDIX"/>
    <property type="match status" value="1"/>
</dbReference>
<protein>
    <recommendedName>
        <fullName evidence="4">Nudix hydrolase domain-containing protein</fullName>
    </recommendedName>
</protein>
<evidence type="ECO:0000256" key="2">
    <source>
        <dbReference type="ARBA" id="ARBA00022801"/>
    </source>
</evidence>
<evidence type="ECO:0000256" key="3">
    <source>
        <dbReference type="RuleBase" id="RU003476"/>
    </source>
</evidence>
<dbReference type="STRING" id="1524460.IX84_18900"/>
<evidence type="ECO:0000256" key="1">
    <source>
        <dbReference type="ARBA" id="ARBA00001946"/>
    </source>
</evidence>
<gene>
    <name evidence="5" type="ORF">IX84_18900</name>
</gene>
<organism evidence="5 6">
    <name type="scientific">Phaeodactylibacter xiamenensis</name>
    <dbReference type="NCBI Taxonomy" id="1524460"/>
    <lineage>
        <taxon>Bacteria</taxon>
        <taxon>Pseudomonadati</taxon>
        <taxon>Bacteroidota</taxon>
        <taxon>Saprospiria</taxon>
        <taxon>Saprospirales</taxon>
        <taxon>Haliscomenobacteraceae</taxon>
        <taxon>Phaeodactylibacter</taxon>
    </lineage>
</organism>
<dbReference type="InterPro" id="IPR020084">
    <property type="entry name" value="NUDIX_hydrolase_CS"/>
</dbReference>
<dbReference type="SUPFAM" id="SSF55811">
    <property type="entry name" value="Nudix"/>
    <property type="match status" value="1"/>
</dbReference>
<sequence length="207" mass="23799">MYKIYVNGRPMVLATLPEQGFQPSSNPDDFITIYTGNPKGLLGYVDMLEKNSDFRQVTIYGKDGERLFREFCTQFKILEAAGGLVFNTEGQALFIYRLDTWDLPKGKIDPGETPEMAAVREVQEETGLTEVQLGAFLQMTYHTYRHLKKGRILKPTYWYRMTTPETQLTPQAEESIEKAEWKSVPDFLESDLPVYPNIRLVLEQAVK</sequence>
<comment type="caution">
    <text evidence="5">The sequence shown here is derived from an EMBL/GenBank/DDBJ whole genome shotgun (WGS) entry which is preliminary data.</text>
</comment>
<dbReference type="Gene3D" id="3.90.79.10">
    <property type="entry name" value="Nucleoside Triphosphate Pyrophosphohydrolase"/>
    <property type="match status" value="1"/>
</dbReference>
<dbReference type="PRINTS" id="PR00502">
    <property type="entry name" value="NUDIXFAMILY"/>
</dbReference>
<dbReference type="EMBL" id="JPOS01000039">
    <property type="protein sequence ID" value="KGE87078.1"/>
    <property type="molecule type" value="Genomic_DNA"/>
</dbReference>
<dbReference type="PROSITE" id="PS00893">
    <property type="entry name" value="NUDIX_BOX"/>
    <property type="match status" value="1"/>
</dbReference>
<evidence type="ECO:0000313" key="6">
    <source>
        <dbReference type="Proteomes" id="UP000029736"/>
    </source>
</evidence>
<dbReference type="InterPro" id="IPR000086">
    <property type="entry name" value="NUDIX_hydrolase_dom"/>
</dbReference>
<comment type="similarity">
    <text evidence="3">Belongs to the Nudix hydrolase family.</text>
</comment>